<dbReference type="AlphaFoldDB" id="A0A7Y9RZL0"/>
<evidence type="ECO:0000313" key="2">
    <source>
        <dbReference type="Proteomes" id="UP000544110"/>
    </source>
</evidence>
<reference evidence="1 2" key="1">
    <citation type="submission" date="2020-07" db="EMBL/GenBank/DDBJ databases">
        <title>Sequencing the genomes of 1000 actinobacteria strains.</title>
        <authorList>
            <person name="Klenk H.-P."/>
        </authorList>
    </citation>
    <scope>NUCLEOTIDE SEQUENCE [LARGE SCALE GENOMIC DNA]</scope>
    <source>
        <strain evidence="1 2">DSM 24552</strain>
    </source>
</reference>
<accession>A0A7Y9RZL0</accession>
<keyword evidence="2" id="KW-1185">Reference proteome</keyword>
<sequence length="110" mass="12333">MKSTLTPEERQHLAWETALDRLELDVLVCDRMARRGEDPPHLREWDLPTDLGPIPEDLRERAQAIHARQAAALEALAGAVVDLRRRQEDVDRGGATYAGAVRAAYVDTHV</sequence>
<organism evidence="1 2">
    <name type="scientific">Nocardioides perillae</name>
    <dbReference type="NCBI Taxonomy" id="1119534"/>
    <lineage>
        <taxon>Bacteria</taxon>
        <taxon>Bacillati</taxon>
        <taxon>Actinomycetota</taxon>
        <taxon>Actinomycetes</taxon>
        <taxon>Propionibacteriales</taxon>
        <taxon>Nocardioidaceae</taxon>
        <taxon>Nocardioides</taxon>
    </lineage>
</organism>
<gene>
    <name evidence="1" type="ORF">BJ989_003328</name>
</gene>
<comment type="caution">
    <text evidence="1">The sequence shown here is derived from an EMBL/GenBank/DDBJ whole genome shotgun (WGS) entry which is preliminary data.</text>
</comment>
<dbReference type="RefSeq" id="WP_179519175.1">
    <property type="nucleotide sequence ID" value="NZ_JACCAC010000001.1"/>
</dbReference>
<proteinExistence type="predicted"/>
<evidence type="ECO:0000313" key="1">
    <source>
        <dbReference type="EMBL" id="NYG57024.1"/>
    </source>
</evidence>
<evidence type="ECO:0008006" key="3">
    <source>
        <dbReference type="Google" id="ProtNLM"/>
    </source>
</evidence>
<dbReference type="Proteomes" id="UP000544110">
    <property type="component" value="Unassembled WGS sequence"/>
</dbReference>
<dbReference type="EMBL" id="JACCAC010000001">
    <property type="protein sequence ID" value="NYG57024.1"/>
    <property type="molecule type" value="Genomic_DNA"/>
</dbReference>
<protein>
    <recommendedName>
        <fullName evidence="3">Flagellar protein FliT</fullName>
    </recommendedName>
</protein>
<name>A0A7Y9RZL0_9ACTN</name>